<keyword evidence="1" id="KW-0812">Transmembrane</keyword>
<dbReference type="AlphaFoldDB" id="A0AA39KLV9"/>
<reference evidence="2" key="1">
    <citation type="journal article" date="2023" name="bioRxiv">
        <title>Scaffold-level genome assemblies of two parasitoid biocontrol wasps reveal the parthenogenesis mechanism and an associated novel virus.</title>
        <authorList>
            <person name="Inwood S."/>
            <person name="Skelly J."/>
            <person name="Guhlin J."/>
            <person name="Harrop T."/>
            <person name="Goldson S."/>
            <person name="Dearden P."/>
        </authorList>
    </citation>
    <scope>NUCLEOTIDE SEQUENCE</scope>
    <source>
        <strain evidence="2">Irish</strain>
        <tissue evidence="2">Whole body</tissue>
    </source>
</reference>
<protein>
    <submittedName>
        <fullName evidence="2">Uncharacterized protein</fullName>
    </submittedName>
</protein>
<keyword evidence="3" id="KW-1185">Reference proteome</keyword>
<organism evidence="2 3">
    <name type="scientific">Microctonus aethiopoides</name>
    <dbReference type="NCBI Taxonomy" id="144406"/>
    <lineage>
        <taxon>Eukaryota</taxon>
        <taxon>Metazoa</taxon>
        <taxon>Ecdysozoa</taxon>
        <taxon>Arthropoda</taxon>
        <taxon>Hexapoda</taxon>
        <taxon>Insecta</taxon>
        <taxon>Pterygota</taxon>
        <taxon>Neoptera</taxon>
        <taxon>Endopterygota</taxon>
        <taxon>Hymenoptera</taxon>
        <taxon>Apocrita</taxon>
        <taxon>Ichneumonoidea</taxon>
        <taxon>Braconidae</taxon>
        <taxon>Euphorinae</taxon>
        <taxon>Microctonus</taxon>
    </lineage>
</organism>
<dbReference type="Proteomes" id="UP001168990">
    <property type="component" value="Unassembled WGS sequence"/>
</dbReference>
<proteinExistence type="predicted"/>
<keyword evidence="1" id="KW-1133">Transmembrane helix</keyword>
<reference evidence="2" key="2">
    <citation type="submission" date="2023-03" db="EMBL/GenBank/DDBJ databases">
        <authorList>
            <person name="Inwood S.N."/>
            <person name="Skelly J.G."/>
            <person name="Guhlin J."/>
            <person name="Harrop T.W.R."/>
            <person name="Goldson S.G."/>
            <person name="Dearden P.K."/>
        </authorList>
    </citation>
    <scope>NUCLEOTIDE SEQUENCE</scope>
    <source>
        <strain evidence="2">Irish</strain>
        <tissue evidence="2">Whole body</tissue>
    </source>
</reference>
<gene>
    <name evidence="2" type="ORF">PV328_004754</name>
</gene>
<accession>A0AA39KLV9</accession>
<sequence length="100" mass="11771">MNNSVFSEVERKISGHNLRIPADIMEDSGIEMSERRKTYRDNLNNENNIENKSTKFGSNLLCQMNEKFMKYFRYFIIHAVVLIYMTQIANMNGAMVMECF</sequence>
<feature type="transmembrane region" description="Helical" evidence="1">
    <location>
        <begin position="71"/>
        <end position="89"/>
    </location>
</feature>
<comment type="caution">
    <text evidence="2">The sequence shown here is derived from an EMBL/GenBank/DDBJ whole genome shotgun (WGS) entry which is preliminary data.</text>
</comment>
<name>A0AA39KLV9_9HYME</name>
<evidence type="ECO:0000313" key="3">
    <source>
        <dbReference type="Proteomes" id="UP001168990"/>
    </source>
</evidence>
<dbReference type="EMBL" id="JAQQBS010001422">
    <property type="protein sequence ID" value="KAK0166328.1"/>
    <property type="molecule type" value="Genomic_DNA"/>
</dbReference>
<keyword evidence="1" id="KW-0472">Membrane</keyword>
<evidence type="ECO:0000256" key="1">
    <source>
        <dbReference type="SAM" id="Phobius"/>
    </source>
</evidence>
<evidence type="ECO:0000313" key="2">
    <source>
        <dbReference type="EMBL" id="KAK0166328.1"/>
    </source>
</evidence>